<evidence type="ECO:0000313" key="3">
    <source>
        <dbReference type="Proteomes" id="UP000193067"/>
    </source>
</evidence>
<keyword evidence="3" id="KW-1185">Reference proteome</keyword>
<organism evidence="2 3">
    <name type="scientific">Trametes coccinea (strain BRFM310)</name>
    <name type="common">Pycnoporus coccineus</name>
    <dbReference type="NCBI Taxonomy" id="1353009"/>
    <lineage>
        <taxon>Eukaryota</taxon>
        <taxon>Fungi</taxon>
        <taxon>Dikarya</taxon>
        <taxon>Basidiomycota</taxon>
        <taxon>Agaricomycotina</taxon>
        <taxon>Agaricomycetes</taxon>
        <taxon>Polyporales</taxon>
        <taxon>Polyporaceae</taxon>
        <taxon>Trametes</taxon>
    </lineage>
</organism>
<accession>A0A1Y2IBX2</accession>
<evidence type="ECO:0000256" key="1">
    <source>
        <dbReference type="SAM" id="MobiDB-lite"/>
    </source>
</evidence>
<evidence type="ECO:0000313" key="2">
    <source>
        <dbReference type="EMBL" id="OSC98619.1"/>
    </source>
</evidence>
<feature type="region of interest" description="Disordered" evidence="1">
    <location>
        <begin position="162"/>
        <end position="182"/>
    </location>
</feature>
<proteinExistence type="predicted"/>
<name>A0A1Y2IBX2_TRAC3</name>
<feature type="compositionally biased region" description="Low complexity" evidence="1">
    <location>
        <begin position="172"/>
        <end position="182"/>
    </location>
</feature>
<dbReference type="Proteomes" id="UP000193067">
    <property type="component" value="Unassembled WGS sequence"/>
</dbReference>
<sequence>MESVPSVLVTYHRKAPLTRDAHSLAAASCRPGQSSWGMLSIRSFLYTAMLTACAASASTHVRGVAYNSMAIAICGLTIDSLSCPTAHISPFHVEHPPTPASGCLWIERNVNFKLIIPDISLAHSRAQPNAVSNSFSSSSSCTLPTVFLCSLSLSAAPINPVEPTSPPRLRPSRLPTSYVDVL</sequence>
<protein>
    <submittedName>
        <fullName evidence="2">Uncharacterized protein</fullName>
    </submittedName>
</protein>
<dbReference type="AlphaFoldDB" id="A0A1Y2IBX2"/>
<gene>
    <name evidence="2" type="ORF">PYCCODRAFT_977164</name>
</gene>
<reference evidence="2 3" key="1">
    <citation type="journal article" date="2015" name="Biotechnol. Biofuels">
        <title>Enhanced degradation of softwood versus hardwood by the white-rot fungus Pycnoporus coccineus.</title>
        <authorList>
            <person name="Couturier M."/>
            <person name="Navarro D."/>
            <person name="Chevret D."/>
            <person name="Henrissat B."/>
            <person name="Piumi F."/>
            <person name="Ruiz-Duenas F.J."/>
            <person name="Martinez A.T."/>
            <person name="Grigoriev I.V."/>
            <person name="Riley R."/>
            <person name="Lipzen A."/>
            <person name="Berrin J.G."/>
            <person name="Master E.R."/>
            <person name="Rosso M.N."/>
        </authorList>
    </citation>
    <scope>NUCLEOTIDE SEQUENCE [LARGE SCALE GENOMIC DNA]</scope>
    <source>
        <strain evidence="2 3">BRFM310</strain>
    </source>
</reference>
<dbReference type="EMBL" id="KZ084136">
    <property type="protein sequence ID" value="OSC98619.1"/>
    <property type="molecule type" value="Genomic_DNA"/>
</dbReference>